<sequence length="714" mass="79261">MDTWCIFGASQGLSSFTASIMASEADVFGLDEATVLSLLEGCAMAEDVDAIPSDMIESPPSPQRVSKPARMRSARSSWRLQRRDELLTLQKAEKQFTAQLQQLKHAMRVKTRSSGAKTQLNSLLDGNPHRVLTWEEICERQAVRREKSELENKRLKDEMRQKLWQAKALLKGLKRRLRNEVVGSSIKLCRRYGVETRGVTMPTDNEAVFRELMQGMDELFAGVDDFFKKVGIDDVPCPGRRNTTPTSRAQGKFVELLDCYAVPFGLHDTERAIWRCLGLEEPQSPKPAFVQHFGECDNTLRQSMCSSFTAGSVHVRVIMRKAGRKYVEQDRAVFIFRRLIEPVVDVSIAFQETTRLIVRPGPPSDLGPTTVIQSHRQSTASHDAYALGVRRVPRAFIDMGVAAWETSISRFNHFVEDTLIQEPRGKFDGTTVDNSAEFTKAFKSSKFSSLKEHVNDKAAIGVSGATLTCGSRDSKATAEPMPETIVEWSHSDSDGFTPSHVGPCEVWCDDVRAFQDDDCATHFTTAPAELPFDRDACMGSSLLSFYWLAMQSSTWQVYINCVPLEKNHRHWFHVEVRANRTSISATEVPSMTTETSTAASAFILRKLYIGNHCSVDTFTYDRSINAVFNECPTDVFDGFCPCGQRSETDCGALDVADSDSDCSSLDVADGSEDHPELGSLASANQPSSTPTLGRPTSYDFGTVQSTAPPQPEVG</sequence>
<dbReference type="AlphaFoldDB" id="A0A8T1VDY3"/>
<keyword evidence="4" id="KW-1185">Reference proteome</keyword>
<protein>
    <submittedName>
        <fullName evidence="3">Uncharacterized protein</fullName>
    </submittedName>
</protein>
<dbReference type="Proteomes" id="UP000694044">
    <property type="component" value="Unassembled WGS sequence"/>
</dbReference>
<reference evidence="3" key="1">
    <citation type="submission" date="2021-02" db="EMBL/GenBank/DDBJ databases">
        <authorList>
            <person name="Palmer J.M."/>
        </authorList>
    </citation>
    <scope>NUCLEOTIDE SEQUENCE</scope>
    <source>
        <strain evidence="3">SCRP734</strain>
    </source>
</reference>
<dbReference type="OrthoDB" id="119470at2759"/>
<name>A0A8T1VDY3_9STRA</name>
<evidence type="ECO:0000313" key="3">
    <source>
        <dbReference type="EMBL" id="KAG7378359.1"/>
    </source>
</evidence>
<feature type="coiled-coil region" evidence="1">
    <location>
        <begin position="138"/>
        <end position="176"/>
    </location>
</feature>
<gene>
    <name evidence="3" type="ORF">PHYPSEUDO_010218</name>
</gene>
<feature type="region of interest" description="Disordered" evidence="2">
    <location>
        <begin position="661"/>
        <end position="714"/>
    </location>
</feature>
<evidence type="ECO:0000313" key="4">
    <source>
        <dbReference type="Proteomes" id="UP000694044"/>
    </source>
</evidence>
<dbReference type="PANTHER" id="PTHR35796:SF3">
    <property type="entry name" value="BHLH DOMAIN-CONTAINING PROTEIN"/>
    <property type="match status" value="1"/>
</dbReference>
<feature type="region of interest" description="Disordered" evidence="2">
    <location>
        <begin position="52"/>
        <end position="74"/>
    </location>
</feature>
<keyword evidence="1" id="KW-0175">Coiled coil</keyword>
<comment type="caution">
    <text evidence="3">The sequence shown here is derived from an EMBL/GenBank/DDBJ whole genome shotgun (WGS) entry which is preliminary data.</text>
</comment>
<feature type="compositionally biased region" description="Polar residues" evidence="2">
    <location>
        <begin position="681"/>
        <end position="691"/>
    </location>
</feature>
<dbReference type="PANTHER" id="PTHR35796">
    <property type="entry name" value="HYPOTHETICAL CYTOSOLIC PROTEIN"/>
    <property type="match status" value="1"/>
</dbReference>
<proteinExistence type="predicted"/>
<evidence type="ECO:0000256" key="1">
    <source>
        <dbReference type="SAM" id="Coils"/>
    </source>
</evidence>
<organism evidence="3 4">
    <name type="scientific">Phytophthora pseudosyringae</name>
    <dbReference type="NCBI Taxonomy" id="221518"/>
    <lineage>
        <taxon>Eukaryota</taxon>
        <taxon>Sar</taxon>
        <taxon>Stramenopiles</taxon>
        <taxon>Oomycota</taxon>
        <taxon>Peronosporomycetes</taxon>
        <taxon>Peronosporales</taxon>
        <taxon>Peronosporaceae</taxon>
        <taxon>Phytophthora</taxon>
    </lineage>
</organism>
<evidence type="ECO:0000256" key="2">
    <source>
        <dbReference type="SAM" id="MobiDB-lite"/>
    </source>
</evidence>
<dbReference type="EMBL" id="JAGDFM010000430">
    <property type="protein sequence ID" value="KAG7378359.1"/>
    <property type="molecule type" value="Genomic_DNA"/>
</dbReference>
<accession>A0A8T1VDY3</accession>